<keyword evidence="2" id="KW-1185">Reference proteome</keyword>
<sequence length="118" mass="12995">MQRRAMGRERKITVEIQNALHTAKAVPVSAWHSRARKLRLMAERNRDPADIEGAAQSLKAEVNASIQELDQISRSLSGLALADSRFQDKISNLTALERELDATIAICITGRASSLASR</sequence>
<evidence type="ECO:0000313" key="2">
    <source>
        <dbReference type="Proteomes" id="UP000321062"/>
    </source>
</evidence>
<organism evidence="1 2">
    <name type="scientific">Paradevosia tibetensis</name>
    <dbReference type="NCBI Taxonomy" id="1447062"/>
    <lineage>
        <taxon>Bacteria</taxon>
        <taxon>Pseudomonadati</taxon>
        <taxon>Pseudomonadota</taxon>
        <taxon>Alphaproteobacteria</taxon>
        <taxon>Hyphomicrobiales</taxon>
        <taxon>Devosiaceae</taxon>
        <taxon>Paradevosia</taxon>
    </lineage>
</organism>
<evidence type="ECO:0000313" key="1">
    <source>
        <dbReference type="EMBL" id="QEE18905.1"/>
    </source>
</evidence>
<name>A0A5B9DJ91_9HYPH</name>
<gene>
    <name evidence="1" type="ORF">FNA67_01350</name>
</gene>
<dbReference type="KEGG" id="yti:FNA67_01350"/>
<proteinExistence type="predicted"/>
<dbReference type="EMBL" id="CP041690">
    <property type="protein sequence ID" value="QEE18905.1"/>
    <property type="molecule type" value="Genomic_DNA"/>
</dbReference>
<dbReference type="RefSeq" id="WP_147654799.1">
    <property type="nucleotide sequence ID" value="NZ_BMFM01000001.1"/>
</dbReference>
<accession>A0A5B9DJ91</accession>
<dbReference type="Proteomes" id="UP000321062">
    <property type="component" value="Chromosome"/>
</dbReference>
<protein>
    <submittedName>
        <fullName evidence="1">Uncharacterized protein</fullName>
    </submittedName>
</protein>
<dbReference type="AlphaFoldDB" id="A0A5B9DJ91"/>
<reference evidence="1 2" key="1">
    <citation type="journal article" date="2015" name="Int. J. Syst. Evol. Microbiol.">
        <title>Youhaiella tibetensis gen. nov., sp. nov., isolated from subsurface sediment.</title>
        <authorList>
            <person name="Wang Y.X."/>
            <person name="Huang F.Q."/>
            <person name="Nogi Y."/>
            <person name="Pang S.J."/>
            <person name="Wang P.K."/>
            <person name="Lv J."/>
        </authorList>
    </citation>
    <scope>NUCLEOTIDE SEQUENCE [LARGE SCALE GENOMIC DNA]</scope>
    <source>
        <strain evidence="2">fig4</strain>
    </source>
</reference>